<keyword evidence="5 9" id="KW-0472">Membrane</keyword>
<comment type="similarity">
    <text evidence="7">Belongs to the major facilitator superfamily. Sugar transporter (TC 2.A.1.1) family. Trehalose transporter subfamily.</text>
</comment>
<sequence length="490" mass="53254">MNSQEQQQHTQVKYSEVSPFQISDGFRRNSRMEPVKTIRIFIAAVAANISAFAVGTCLGWTSPVAPKLKAADPVDSPLDRPITTEEDAWISSLVALGALVAPFVAGPLADRIGRKWVLLSSSLFFVLAYILMMVASEVWILYVGRLIQGFGVGFVMTVQPMYVGEIATDAVRGATGSLMQLFIVSGLLYVYAIGPYVSYFALQWCCLVVPIVFTVVFFFMPESPYYYAGKGHKSDALNSLQFLRGQSADVVQDEMTIIQGEVEEAMANKGTVIDLIRNAGNRKALIISAGLIMFQQLSGINVVLFNSQSIFESANTGLDPAVATIIIGCVQVGSSGLTPIIADRLGRKVILLISAFGMAVGLAALGAFFYVQQAIGDASNITWLPVPALVVFNIVYCIGFGPLPWAVLGEMFPANVKSIASSIVASTCWILGFVVTRWYPALDALGSYYAFWLFGIFCVVAFFFTLFVVMETKGLSLQQIQDRLNGKRSN</sequence>
<keyword evidence="4 9" id="KW-1133">Transmembrane helix</keyword>
<dbReference type="AlphaFoldDB" id="W8BDP5"/>
<dbReference type="PANTHER" id="PTHR48021">
    <property type="match status" value="1"/>
</dbReference>
<evidence type="ECO:0000313" key="11">
    <source>
        <dbReference type="EMBL" id="JAB87899.1"/>
    </source>
</evidence>
<feature type="transmembrane region" description="Helical" evidence="9">
    <location>
        <begin position="116"/>
        <end position="133"/>
    </location>
</feature>
<proteinExistence type="evidence at transcript level"/>
<dbReference type="PROSITE" id="PS00216">
    <property type="entry name" value="SUGAR_TRANSPORT_1"/>
    <property type="match status" value="1"/>
</dbReference>
<feature type="transmembrane region" description="Helical" evidence="9">
    <location>
        <begin position="321"/>
        <end position="342"/>
    </location>
</feature>
<evidence type="ECO:0000256" key="6">
    <source>
        <dbReference type="ARBA" id="ARBA00023180"/>
    </source>
</evidence>
<dbReference type="CDD" id="cd17358">
    <property type="entry name" value="MFS_GLUT6_8_Class3_like"/>
    <property type="match status" value="1"/>
</dbReference>
<dbReference type="InterPro" id="IPR036259">
    <property type="entry name" value="MFS_trans_sf"/>
</dbReference>
<dbReference type="PRINTS" id="PR00171">
    <property type="entry name" value="SUGRTRNSPORT"/>
</dbReference>
<evidence type="ECO:0000256" key="2">
    <source>
        <dbReference type="ARBA" id="ARBA00022475"/>
    </source>
</evidence>
<evidence type="ECO:0000256" key="8">
    <source>
        <dbReference type="RuleBase" id="RU003346"/>
    </source>
</evidence>
<dbReference type="GO" id="GO:0005886">
    <property type="term" value="C:plasma membrane"/>
    <property type="evidence" value="ECO:0007669"/>
    <property type="project" value="UniProtKB-SubCell"/>
</dbReference>
<evidence type="ECO:0000256" key="5">
    <source>
        <dbReference type="ARBA" id="ARBA00023136"/>
    </source>
</evidence>
<dbReference type="InterPro" id="IPR003663">
    <property type="entry name" value="Sugar/inositol_transpt"/>
</dbReference>
<dbReference type="InterPro" id="IPR005829">
    <property type="entry name" value="Sugar_transporter_CS"/>
</dbReference>
<reference evidence="11" key="2">
    <citation type="journal article" date="2014" name="BMC Genomics">
        <title>A genomic perspective to assessing quality of mass-reared SIT flies used in Mediterranean fruit fly (Ceratitis capitata) eradication in California.</title>
        <authorList>
            <person name="Calla B."/>
            <person name="Hall B."/>
            <person name="Hou S."/>
            <person name="Geib S.M."/>
        </authorList>
    </citation>
    <scope>NUCLEOTIDE SEQUENCE</scope>
</reference>
<dbReference type="InterPro" id="IPR020846">
    <property type="entry name" value="MFS_dom"/>
</dbReference>
<accession>W8BDP5</accession>
<dbReference type="FunFam" id="1.20.1250.20:FF:000055">
    <property type="entry name" value="Facilitated trehalose transporter Tret1-2 homolog"/>
    <property type="match status" value="1"/>
</dbReference>
<feature type="transmembrane region" description="Helical" evidence="9">
    <location>
        <begin position="88"/>
        <end position="109"/>
    </location>
</feature>
<evidence type="ECO:0000256" key="9">
    <source>
        <dbReference type="SAM" id="Phobius"/>
    </source>
</evidence>
<feature type="transmembrane region" description="Helical" evidence="9">
    <location>
        <begin position="383"/>
        <end position="407"/>
    </location>
</feature>
<keyword evidence="2" id="KW-1003">Cell membrane</keyword>
<dbReference type="NCBIfam" id="TIGR00879">
    <property type="entry name" value="SP"/>
    <property type="match status" value="1"/>
</dbReference>
<dbReference type="PROSITE" id="PS50850">
    <property type="entry name" value="MFS"/>
    <property type="match status" value="1"/>
</dbReference>
<feature type="transmembrane region" description="Helical" evidence="9">
    <location>
        <begin position="284"/>
        <end position="305"/>
    </location>
</feature>
<dbReference type="InterPro" id="IPR044775">
    <property type="entry name" value="MFS_ERD6/Tret1-like"/>
</dbReference>
<evidence type="ECO:0000256" key="7">
    <source>
        <dbReference type="ARBA" id="ARBA00024348"/>
    </source>
</evidence>
<feature type="domain" description="Major facilitator superfamily (MFS) profile" evidence="10">
    <location>
        <begin position="39"/>
        <end position="473"/>
    </location>
</feature>
<keyword evidence="8" id="KW-0813">Transport</keyword>
<evidence type="ECO:0000259" key="10">
    <source>
        <dbReference type="PROSITE" id="PS50850"/>
    </source>
</evidence>
<evidence type="ECO:0000256" key="3">
    <source>
        <dbReference type="ARBA" id="ARBA00022692"/>
    </source>
</evidence>
<evidence type="ECO:0000256" key="4">
    <source>
        <dbReference type="ARBA" id="ARBA00022989"/>
    </source>
</evidence>
<dbReference type="Pfam" id="PF00083">
    <property type="entry name" value="Sugar_tr"/>
    <property type="match status" value="1"/>
</dbReference>
<name>W8BDP5_CERCA</name>
<feature type="transmembrane region" description="Helical" evidence="9">
    <location>
        <begin position="419"/>
        <end position="439"/>
    </location>
</feature>
<comment type="subcellular location">
    <subcellularLocation>
        <location evidence="1">Cell membrane</location>
        <topology evidence="1">Multi-pass membrane protein</topology>
    </subcellularLocation>
</comment>
<dbReference type="EMBL" id="GAMC01018656">
    <property type="protein sequence ID" value="JAB87899.1"/>
    <property type="molecule type" value="mRNA"/>
</dbReference>
<dbReference type="Gene3D" id="1.20.1250.20">
    <property type="entry name" value="MFS general substrate transporter like domains"/>
    <property type="match status" value="1"/>
</dbReference>
<feature type="transmembrane region" description="Helical" evidence="9">
    <location>
        <begin position="170"/>
        <end position="193"/>
    </location>
</feature>
<dbReference type="InterPro" id="IPR050549">
    <property type="entry name" value="MFS_Trehalose_Transporter"/>
</dbReference>
<dbReference type="OrthoDB" id="4142200at2759"/>
<feature type="transmembrane region" description="Helical" evidence="9">
    <location>
        <begin position="37"/>
        <end position="61"/>
    </location>
</feature>
<gene>
    <name evidence="11" type="primary">TRET1</name>
</gene>
<feature type="transmembrane region" description="Helical" evidence="9">
    <location>
        <begin position="451"/>
        <end position="470"/>
    </location>
</feature>
<protein>
    <submittedName>
        <fullName evidence="11">Facilitated trehalose transporter Tret1</fullName>
    </submittedName>
</protein>
<feature type="transmembrane region" description="Helical" evidence="9">
    <location>
        <begin position="139"/>
        <end position="158"/>
    </location>
</feature>
<dbReference type="InterPro" id="IPR005828">
    <property type="entry name" value="MFS_sugar_transport-like"/>
</dbReference>
<keyword evidence="6" id="KW-0325">Glycoprotein</keyword>
<dbReference type="SUPFAM" id="SSF103473">
    <property type="entry name" value="MFS general substrate transporter"/>
    <property type="match status" value="1"/>
</dbReference>
<keyword evidence="3 9" id="KW-0812">Transmembrane</keyword>
<feature type="transmembrane region" description="Helical" evidence="9">
    <location>
        <begin position="199"/>
        <end position="220"/>
    </location>
</feature>
<evidence type="ECO:0000256" key="1">
    <source>
        <dbReference type="ARBA" id="ARBA00004651"/>
    </source>
</evidence>
<dbReference type="PROSITE" id="PS00217">
    <property type="entry name" value="SUGAR_TRANSPORT_2"/>
    <property type="match status" value="1"/>
</dbReference>
<dbReference type="GO" id="GO:0051119">
    <property type="term" value="F:sugar transmembrane transporter activity"/>
    <property type="evidence" value="ECO:0007669"/>
    <property type="project" value="InterPro"/>
</dbReference>
<dbReference type="KEGG" id="ccat:101458414"/>
<dbReference type="PANTHER" id="PTHR48021:SF47">
    <property type="entry name" value="GH17672P"/>
    <property type="match status" value="1"/>
</dbReference>
<feature type="transmembrane region" description="Helical" evidence="9">
    <location>
        <begin position="349"/>
        <end position="371"/>
    </location>
</feature>
<organism evidence="11">
    <name type="scientific">Ceratitis capitata</name>
    <name type="common">Mediterranean fruit fly</name>
    <name type="synonym">Tephritis capitata</name>
    <dbReference type="NCBI Taxonomy" id="7213"/>
    <lineage>
        <taxon>Eukaryota</taxon>
        <taxon>Metazoa</taxon>
        <taxon>Ecdysozoa</taxon>
        <taxon>Arthropoda</taxon>
        <taxon>Hexapoda</taxon>
        <taxon>Insecta</taxon>
        <taxon>Pterygota</taxon>
        <taxon>Neoptera</taxon>
        <taxon>Endopterygota</taxon>
        <taxon>Diptera</taxon>
        <taxon>Brachycera</taxon>
        <taxon>Muscomorpha</taxon>
        <taxon>Tephritoidea</taxon>
        <taxon>Tephritidae</taxon>
        <taxon>Ceratitis</taxon>
        <taxon>Ceratitis</taxon>
    </lineage>
</organism>
<reference evidence="11" key="1">
    <citation type="submission" date="2013-07" db="EMBL/GenBank/DDBJ databases">
        <authorList>
            <person name="Geib S."/>
        </authorList>
    </citation>
    <scope>NUCLEOTIDE SEQUENCE</scope>
</reference>
<dbReference type="GeneID" id="101458414"/>